<dbReference type="Proteomes" id="UP000315901">
    <property type="component" value="Unassembled WGS sequence"/>
</dbReference>
<comment type="subcellular location">
    <subcellularLocation>
        <location evidence="1">Cell inner membrane</location>
    </subcellularLocation>
</comment>
<keyword evidence="7" id="KW-1133">Transmembrane helix</keyword>
<dbReference type="GO" id="GO:0005886">
    <property type="term" value="C:plasma membrane"/>
    <property type="evidence" value="ECO:0007669"/>
    <property type="project" value="UniProtKB-SubCell"/>
</dbReference>
<dbReference type="SMART" id="SM00228">
    <property type="entry name" value="PDZ"/>
    <property type="match status" value="1"/>
</dbReference>
<evidence type="ECO:0000256" key="6">
    <source>
        <dbReference type="ARBA" id="ARBA00022927"/>
    </source>
</evidence>
<keyword evidence="4" id="KW-0997">Cell inner membrane</keyword>
<sequence>MSQFVTGIVGSAKSLLVFSAVTSVAWLSSIMVMTAVTDVQQTAPIIPVNSVQTVSTATPEIAPSLFGQAPTVASKPTEPVKETTLKLELRGVFPASDPTQGMAVIAEARQDEKLYRAGDDVVRGVTLLEVYKDHVVLKRGERNETLFFERNQVQTLVSSDDALENLPQAAPVSATTAAVLPGSARATYQQLSGEQESRRNNNGPSHPLIDDINQLSVGQMIDKYEQRFQQDPQNLLATTGLEATGSSYKVTPGSPLTRIGLRVGDEILSVNGQTVGNIQQDMSLADLMRSQGVARIEMRRGERRFYVNYPIR</sequence>
<feature type="domain" description="PDZ" evidence="10">
    <location>
        <begin position="225"/>
        <end position="302"/>
    </location>
</feature>
<evidence type="ECO:0000313" key="11">
    <source>
        <dbReference type="EMBL" id="TPE50307.1"/>
    </source>
</evidence>
<name>A0A501WSQ2_9GAMM</name>
<keyword evidence="2" id="KW-0813">Transport</keyword>
<dbReference type="InterPro" id="IPR024961">
    <property type="entry name" value="T2SS_GspC_N"/>
</dbReference>
<accession>A0A501WSQ2</accession>
<feature type="compositionally biased region" description="Polar residues" evidence="9">
    <location>
        <begin position="190"/>
        <end position="204"/>
    </location>
</feature>
<keyword evidence="6" id="KW-0653">Protein transport</keyword>
<evidence type="ECO:0000256" key="3">
    <source>
        <dbReference type="ARBA" id="ARBA00022475"/>
    </source>
</evidence>
<comment type="caution">
    <text evidence="11">The sequence shown here is derived from an EMBL/GenBank/DDBJ whole genome shotgun (WGS) entry which is preliminary data.</text>
</comment>
<dbReference type="RefSeq" id="WP_140589156.1">
    <property type="nucleotide sequence ID" value="NZ_VFRR01000020.1"/>
</dbReference>
<evidence type="ECO:0000313" key="12">
    <source>
        <dbReference type="Proteomes" id="UP000315901"/>
    </source>
</evidence>
<dbReference type="Gene3D" id="2.30.42.10">
    <property type="match status" value="1"/>
</dbReference>
<keyword evidence="12" id="KW-1185">Reference proteome</keyword>
<reference evidence="11 12" key="1">
    <citation type="submission" date="2019-06" db="EMBL/GenBank/DDBJ databases">
        <title>A novel bacterium of genus Marinomonas, isolated from coastal sand.</title>
        <authorList>
            <person name="Huang H."/>
            <person name="Mo K."/>
            <person name="Hu Y."/>
        </authorList>
    </citation>
    <scope>NUCLEOTIDE SEQUENCE [LARGE SCALE GENOMIC DNA]</scope>
    <source>
        <strain evidence="11 12">HB171799</strain>
    </source>
</reference>
<dbReference type="GO" id="GO:0015031">
    <property type="term" value="P:protein transport"/>
    <property type="evidence" value="ECO:0007669"/>
    <property type="project" value="UniProtKB-KW"/>
</dbReference>
<dbReference type="Gene3D" id="2.30.30.830">
    <property type="match status" value="1"/>
</dbReference>
<gene>
    <name evidence="11" type="ORF">FJM67_10690</name>
</gene>
<evidence type="ECO:0000259" key="10">
    <source>
        <dbReference type="PROSITE" id="PS50106"/>
    </source>
</evidence>
<dbReference type="InterPro" id="IPR001478">
    <property type="entry name" value="PDZ"/>
</dbReference>
<dbReference type="OrthoDB" id="5574088at2"/>
<dbReference type="EMBL" id="VFRR01000020">
    <property type="protein sequence ID" value="TPE50307.1"/>
    <property type="molecule type" value="Genomic_DNA"/>
</dbReference>
<evidence type="ECO:0000256" key="7">
    <source>
        <dbReference type="ARBA" id="ARBA00022989"/>
    </source>
</evidence>
<dbReference type="Pfam" id="PF17820">
    <property type="entry name" value="PDZ_6"/>
    <property type="match status" value="1"/>
</dbReference>
<dbReference type="PROSITE" id="PS50106">
    <property type="entry name" value="PDZ"/>
    <property type="match status" value="1"/>
</dbReference>
<dbReference type="AlphaFoldDB" id="A0A501WSQ2"/>
<evidence type="ECO:0000256" key="4">
    <source>
        <dbReference type="ARBA" id="ARBA00022519"/>
    </source>
</evidence>
<evidence type="ECO:0000256" key="5">
    <source>
        <dbReference type="ARBA" id="ARBA00022692"/>
    </source>
</evidence>
<evidence type="ECO:0000256" key="2">
    <source>
        <dbReference type="ARBA" id="ARBA00022448"/>
    </source>
</evidence>
<evidence type="ECO:0000256" key="9">
    <source>
        <dbReference type="SAM" id="MobiDB-lite"/>
    </source>
</evidence>
<keyword evidence="8" id="KW-0472">Membrane</keyword>
<dbReference type="SUPFAM" id="SSF50156">
    <property type="entry name" value="PDZ domain-like"/>
    <property type="match status" value="1"/>
</dbReference>
<protein>
    <recommendedName>
        <fullName evidence="10">PDZ domain-containing protein</fullName>
    </recommendedName>
</protein>
<keyword evidence="5" id="KW-0812">Transmembrane</keyword>
<feature type="region of interest" description="Disordered" evidence="9">
    <location>
        <begin position="190"/>
        <end position="209"/>
    </location>
</feature>
<organism evidence="11 12">
    <name type="scientific">Maribrevibacterium harenarium</name>
    <dbReference type="NCBI Taxonomy" id="2589817"/>
    <lineage>
        <taxon>Bacteria</taxon>
        <taxon>Pseudomonadati</taxon>
        <taxon>Pseudomonadota</taxon>
        <taxon>Gammaproteobacteria</taxon>
        <taxon>Oceanospirillales</taxon>
        <taxon>Oceanospirillaceae</taxon>
        <taxon>Maribrevibacterium</taxon>
    </lineage>
</organism>
<keyword evidence="3" id="KW-1003">Cell membrane</keyword>
<evidence type="ECO:0000256" key="1">
    <source>
        <dbReference type="ARBA" id="ARBA00004533"/>
    </source>
</evidence>
<proteinExistence type="predicted"/>
<dbReference type="Pfam" id="PF11356">
    <property type="entry name" value="T2SSC"/>
    <property type="match status" value="1"/>
</dbReference>
<dbReference type="InterPro" id="IPR041489">
    <property type="entry name" value="PDZ_6"/>
</dbReference>
<evidence type="ECO:0000256" key="8">
    <source>
        <dbReference type="ARBA" id="ARBA00023136"/>
    </source>
</evidence>
<dbReference type="InterPro" id="IPR036034">
    <property type="entry name" value="PDZ_sf"/>
</dbReference>